<feature type="domain" description="Lipid/polyisoprenoid-binding YceI-like" evidence="2">
    <location>
        <begin position="15"/>
        <end position="178"/>
    </location>
</feature>
<dbReference type="eggNOG" id="COG2353">
    <property type="taxonomic scope" value="Bacteria"/>
</dbReference>
<name>A0A0A0K1N7_9MICO</name>
<dbReference type="InterPro" id="IPR007372">
    <property type="entry name" value="Lipid/polyisoprenoid-bd_YceI"/>
</dbReference>
<dbReference type="Proteomes" id="UP000030013">
    <property type="component" value="Unassembled WGS sequence"/>
</dbReference>
<evidence type="ECO:0000313" key="3">
    <source>
        <dbReference type="EMBL" id="KGN42909.1"/>
    </source>
</evidence>
<evidence type="ECO:0000256" key="1">
    <source>
        <dbReference type="ARBA" id="ARBA00008812"/>
    </source>
</evidence>
<proteinExistence type="inferred from homology"/>
<dbReference type="Gene3D" id="2.40.128.110">
    <property type="entry name" value="Lipid/polyisoprenoid-binding, YceI-like"/>
    <property type="match status" value="1"/>
</dbReference>
<dbReference type="InterPro" id="IPR036761">
    <property type="entry name" value="TTHA0802/YceI-like_sf"/>
</dbReference>
<dbReference type="PANTHER" id="PTHR34406">
    <property type="entry name" value="PROTEIN YCEI"/>
    <property type="match status" value="1"/>
</dbReference>
<dbReference type="SUPFAM" id="SSF101874">
    <property type="entry name" value="YceI-like"/>
    <property type="match status" value="1"/>
</dbReference>
<organism evidence="3 4">
    <name type="scientific">Knoellia aerolata DSM 18566</name>
    <dbReference type="NCBI Taxonomy" id="1385519"/>
    <lineage>
        <taxon>Bacteria</taxon>
        <taxon>Bacillati</taxon>
        <taxon>Actinomycetota</taxon>
        <taxon>Actinomycetes</taxon>
        <taxon>Micrococcales</taxon>
        <taxon>Intrasporangiaceae</taxon>
        <taxon>Knoellia</taxon>
    </lineage>
</organism>
<dbReference type="EMBL" id="AVPL01000001">
    <property type="protein sequence ID" value="KGN42909.1"/>
    <property type="molecule type" value="Genomic_DNA"/>
</dbReference>
<dbReference type="OrthoDB" id="9811006at2"/>
<evidence type="ECO:0000313" key="4">
    <source>
        <dbReference type="Proteomes" id="UP000030013"/>
    </source>
</evidence>
<comment type="caution">
    <text evidence="3">The sequence shown here is derived from an EMBL/GenBank/DDBJ whole genome shotgun (WGS) entry which is preliminary data.</text>
</comment>
<dbReference type="AlphaFoldDB" id="A0A0A0K1N7"/>
<dbReference type="SMART" id="SM00867">
    <property type="entry name" value="YceI"/>
    <property type="match status" value="1"/>
</dbReference>
<dbReference type="Pfam" id="PF04264">
    <property type="entry name" value="YceI"/>
    <property type="match status" value="1"/>
</dbReference>
<dbReference type="PANTHER" id="PTHR34406:SF1">
    <property type="entry name" value="PROTEIN YCEI"/>
    <property type="match status" value="1"/>
</dbReference>
<reference evidence="3 4" key="1">
    <citation type="submission" date="2013-08" db="EMBL/GenBank/DDBJ databases">
        <title>The genome sequence of Knoellia aerolata.</title>
        <authorList>
            <person name="Zhu W."/>
            <person name="Wang G."/>
        </authorList>
    </citation>
    <scope>NUCLEOTIDE SEQUENCE [LARGE SCALE GENOMIC DNA]</scope>
    <source>
        <strain evidence="3 4">DSM 18566</strain>
    </source>
</reference>
<dbReference type="STRING" id="1385519.N801_04750"/>
<protein>
    <submittedName>
        <fullName evidence="3">Polyisoprenoid-binding protein</fullName>
    </submittedName>
</protein>
<dbReference type="RefSeq" id="WP_035931435.1">
    <property type="nucleotide sequence ID" value="NZ_AVPL01000001.1"/>
</dbReference>
<accession>A0A0A0K1N7</accession>
<evidence type="ECO:0000259" key="2">
    <source>
        <dbReference type="SMART" id="SM00867"/>
    </source>
</evidence>
<gene>
    <name evidence="3" type="ORF">N801_04750</name>
</gene>
<comment type="similarity">
    <text evidence="1">Belongs to the UPF0312 family.</text>
</comment>
<keyword evidence="4" id="KW-1185">Reference proteome</keyword>
<sequence length="181" mass="19232">MTTTAATTVQLPSGTWTIDASHTEVGFVARHLMVSKVRGTFREVSGTVEVAEDVTQSSVEVAAQIASVETGSPDRDTHLKSADFFDAEQFPAMTFRSTSFDGATLAGDLTIKDVTKPVTFDVEFGGVGQDPWGNTKAGFEATTTVNRKDWGLTWNAAVEGGGVLVSDKITITIDVQLAKQA</sequence>